<evidence type="ECO:0000259" key="1">
    <source>
        <dbReference type="Pfam" id="PF12802"/>
    </source>
</evidence>
<dbReference type="InterPro" id="IPR036388">
    <property type="entry name" value="WH-like_DNA-bd_sf"/>
</dbReference>
<accession>A0A370GML6</accession>
<dbReference type="GO" id="GO:0003677">
    <property type="term" value="F:DNA binding"/>
    <property type="evidence" value="ECO:0007669"/>
    <property type="project" value="UniProtKB-KW"/>
</dbReference>
<dbReference type="SUPFAM" id="SSF46785">
    <property type="entry name" value="Winged helix' DNA-binding domain"/>
    <property type="match status" value="1"/>
</dbReference>
<evidence type="ECO:0000313" key="3">
    <source>
        <dbReference type="Proteomes" id="UP000255355"/>
    </source>
</evidence>
<dbReference type="InterPro" id="IPR036390">
    <property type="entry name" value="WH_DNA-bd_sf"/>
</dbReference>
<dbReference type="RefSeq" id="WP_068032325.1">
    <property type="nucleotide sequence ID" value="NZ_QQAZ01000016.1"/>
</dbReference>
<dbReference type="Proteomes" id="UP000255355">
    <property type="component" value="Unassembled WGS sequence"/>
</dbReference>
<sequence length="139" mass="15196">MDVRQLHRVILRLTDLAREAAVNAGDPPSSPAELTVLDDVLAHPGSSVRLVTERTGLVQSQVSTTVARLTSRGLLCTEADPADRRRTLVTPSQTLLRTIEERTARTVDDLLGLRFGESEAARVVRMLIDLDELFASPPT</sequence>
<keyword evidence="2" id="KW-0238">DNA-binding</keyword>
<dbReference type="AlphaFoldDB" id="A0A370GML6"/>
<feature type="domain" description="HTH marR-type" evidence="1">
    <location>
        <begin position="31"/>
        <end position="86"/>
    </location>
</feature>
<name>A0A370GML6_9NOCA</name>
<dbReference type="GO" id="GO:0003700">
    <property type="term" value="F:DNA-binding transcription factor activity"/>
    <property type="evidence" value="ECO:0007669"/>
    <property type="project" value="InterPro"/>
</dbReference>
<gene>
    <name evidence="2" type="ORF">DFR68_1166</name>
</gene>
<organism evidence="2 3">
    <name type="scientific">Nocardia mexicana</name>
    <dbReference type="NCBI Taxonomy" id="279262"/>
    <lineage>
        <taxon>Bacteria</taxon>
        <taxon>Bacillati</taxon>
        <taxon>Actinomycetota</taxon>
        <taxon>Actinomycetes</taxon>
        <taxon>Mycobacteriales</taxon>
        <taxon>Nocardiaceae</taxon>
        <taxon>Nocardia</taxon>
    </lineage>
</organism>
<reference evidence="2 3" key="1">
    <citation type="submission" date="2018-07" db="EMBL/GenBank/DDBJ databases">
        <title>Genomic Encyclopedia of Type Strains, Phase IV (KMG-IV): sequencing the most valuable type-strain genomes for metagenomic binning, comparative biology and taxonomic classification.</title>
        <authorList>
            <person name="Goeker M."/>
        </authorList>
    </citation>
    <scope>NUCLEOTIDE SEQUENCE [LARGE SCALE GENOMIC DNA]</scope>
    <source>
        <strain evidence="2 3">DSM 44952</strain>
    </source>
</reference>
<dbReference type="OrthoDB" id="4557196at2"/>
<dbReference type="Gene3D" id="1.10.10.10">
    <property type="entry name" value="Winged helix-like DNA-binding domain superfamily/Winged helix DNA-binding domain"/>
    <property type="match status" value="1"/>
</dbReference>
<keyword evidence="3" id="KW-1185">Reference proteome</keyword>
<evidence type="ECO:0000313" key="2">
    <source>
        <dbReference type="EMBL" id="RDI44620.1"/>
    </source>
</evidence>
<comment type="caution">
    <text evidence="2">The sequence shown here is derived from an EMBL/GenBank/DDBJ whole genome shotgun (WGS) entry which is preliminary data.</text>
</comment>
<dbReference type="EMBL" id="QQAZ01000016">
    <property type="protein sequence ID" value="RDI44620.1"/>
    <property type="molecule type" value="Genomic_DNA"/>
</dbReference>
<dbReference type="Pfam" id="PF12802">
    <property type="entry name" value="MarR_2"/>
    <property type="match status" value="1"/>
</dbReference>
<protein>
    <submittedName>
        <fullName evidence="2">DNA-binding MarR family transcriptional regulator</fullName>
    </submittedName>
</protein>
<dbReference type="InterPro" id="IPR000835">
    <property type="entry name" value="HTH_MarR-typ"/>
</dbReference>
<proteinExistence type="predicted"/>